<dbReference type="InterPro" id="IPR005135">
    <property type="entry name" value="Endo/exonuclease/phosphatase"/>
</dbReference>
<organism evidence="2">
    <name type="scientific">Diabrotica virgifera virgifera</name>
    <name type="common">western corn rootworm</name>
    <dbReference type="NCBI Taxonomy" id="50390"/>
    <lineage>
        <taxon>Eukaryota</taxon>
        <taxon>Metazoa</taxon>
        <taxon>Ecdysozoa</taxon>
        <taxon>Arthropoda</taxon>
        <taxon>Hexapoda</taxon>
        <taxon>Insecta</taxon>
        <taxon>Pterygota</taxon>
        <taxon>Neoptera</taxon>
        <taxon>Endopterygota</taxon>
        <taxon>Coleoptera</taxon>
        <taxon>Polyphaga</taxon>
        <taxon>Cucujiformia</taxon>
        <taxon>Chrysomeloidea</taxon>
        <taxon>Chrysomelidae</taxon>
        <taxon>Galerucinae</taxon>
        <taxon>Diabroticina</taxon>
        <taxon>Diabroticites</taxon>
        <taxon>Diabrotica</taxon>
    </lineage>
</organism>
<name>A0A6P7HH84_DIAVI</name>
<evidence type="ECO:0000313" key="2">
    <source>
        <dbReference type="RefSeq" id="XP_028155025.1"/>
    </source>
</evidence>
<evidence type="ECO:0000259" key="1">
    <source>
        <dbReference type="Pfam" id="PF14529"/>
    </source>
</evidence>
<protein>
    <submittedName>
        <fullName evidence="2">Uncharacterized protein LOC114348719</fullName>
    </submittedName>
</protein>
<dbReference type="GO" id="GO:0003824">
    <property type="term" value="F:catalytic activity"/>
    <property type="evidence" value="ECO:0007669"/>
    <property type="project" value="InterPro"/>
</dbReference>
<dbReference type="RefSeq" id="XP_028155025.1">
    <property type="nucleotide sequence ID" value="XM_028299224.1"/>
</dbReference>
<dbReference type="SUPFAM" id="SSF56219">
    <property type="entry name" value="DNase I-like"/>
    <property type="match status" value="1"/>
</dbReference>
<reference evidence="2" key="1">
    <citation type="submission" date="2025-08" db="UniProtKB">
        <authorList>
            <consortium name="RefSeq"/>
        </authorList>
    </citation>
    <scope>IDENTIFICATION</scope>
    <source>
        <tissue evidence="2">Whole insect</tissue>
    </source>
</reference>
<dbReference type="InterPro" id="IPR036691">
    <property type="entry name" value="Endo/exonu/phosph_ase_sf"/>
</dbReference>
<dbReference type="InParanoid" id="A0A6P7HH84"/>
<feature type="non-terminal residue" evidence="2">
    <location>
        <position position="215"/>
    </location>
</feature>
<dbReference type="Pfam" id="PF14529">
    <property type="entry name" value="Exo_endo_phos_2"/>
    <property type="match status" value="1"/>
</dbReference>
<dbReference type="Gene3D" id="3.60.10.10">
    <property type="entry name" value="Endonuclease/exonuclease/phosphatase"/>
    <property type="match status" value="1"/>
</dbReference>
<feature type="domain" description="Endonuclease/exonuclease/phosphatase" evidence="1">
    <location>
        <begin position="3"/>
        <end position="86"/>
    </location>
</feature>
<sequence length="215" mass="25424">MSNHIDTVKLIMNKYKYSKLVLFGDYNLPNLIWDGETTANNISMILKFCFMTNSIFLGLGQYNYFKNQYDSILDLCFSDTYLNLKKAEALMTCDRYHPSLEALILFDNQYISLETNIYYNFHKADYGALNNYLLQINWIELYCLEDVNDILDAFYSIIWNAIELFVPKISIKRSNFPVWFSSELESKVIAKKIAHKKYKTTNKCHHYIEFTFLMS</sequence>
<accession>A0A6P7HH84</accession>
<proteinExistence type="predicted"/>
<gene>
    <name evidence="2" type="primary">LOC114348719</name>
</gene>
<dbReference type="AlphaFoldDB" id="A0A6P7HH84"/>